<dbReference type="EMBL" id="GBXM01060949">
    <property type="protein sequence ID" value="JAH47628.1"/>
    <property type="molecule type" value="Transcribed_RNA"/>
</dbReference>
<dbReference type="EMBL" id="GBXM01071398">
    <property type="protein sequence ID" value="JAH37179.1"/>
    <property type="molecule type" value="Transcribed_RNA"/>
</dbReference>
<dbReference type="EMBL" id="GBXM01064486">
    <property type="protein sequence ID" value="JAH44091.1"/>
    <property type="molecule type" value="Transcribed_RNA"/>
</dbReference>
<dbReference type="EMBL" id="GBXM01085216">
    <property type="protein sequence ID" value="JAH23361.1"/>
    <property type="molecule type" value="Transcribed_RNA"/>
</dbReference>
<dbReference type="EMBL" id="GBXM01077088">
    <property type="protein sequence ID" value="JAH31489.1"/>
    <property type="molecule type" value="Transcribed_RNA"/>
</dbReference>
<name>A0A0E9S0Y4_ANGAN</name>
<dbReference type="EMBL" id="GBXM01085571">
    <property type="protein sequence ID" value="JAH23006.1"/>
    <property type="molecule type" value="Transcribed_RNA"/>
</dbReference>
<protein>
    <submittedName>
        <fullName evidence="1">Uncharacterized protein</fullName>
    </submittedName>
</protein>
<dbReference type="EMBL" id="GBXM01075503">
    <property type="protein sequence ID" value="JAH33074.1"/>
    <property type="molecule type" value="Transcribed_RNA"/>
</dbReference>
<dbReference type="EMBL" id="GBXM01071100">
    <property type="protein sequence ID" value="JAH37477.1"/>
    <property type="molecule type" value="Transcribed_RNA"/>
</dbReference>
<reference evidence="1" key="2">
    <citation type="journal article" date="2015" name="Fish Shellfish Immunol.">
        <title>Early steps in the European eel (Anguilla anguilla)-Vibrio vulnificus interaction in the gills: Role of the RtxA13 toxin.</title>
        <authorList>
            <person name="Callol A."/>
            <person name="Pajuelo D."/>
            <person name="Ebbesson L."/>
            <person name="Teles M."/>
            <person name="MacKenzie S."/>
            <person name="Amaro C."/>
        </authorList>
    </citation>
    <scope>NUCLEOTIDE SEQUENCE</scope>
</reference>
<dbReference type="AlphaFoldDB" id="A0A0E9S0Y4"/>
<dbReference type="EMBL" id="GBXM01073245">
    <property type="protein sequence ID" value="JAH35332.1"/>
    <property type="molecule type" value="Transcribed_RNA"/>
</dbReference>
<accession>A0A0E9S0Y4</accession>
<dbReference type="EMBL" id="GBXM01062002">
    <property type="protein sequence ID" value="JAH46575.1"/>
    <property type="molecule type" value="Transcribed_RNA"/>
</dbReference>
<dbReference type="EMBL" id="GBXM01073468">
    <property type="protein sequence ID" value="JAH35109.1"/>
    <property type="molecule type" value="Transcribed_RNA"/>
</dbReference>
<proteinExistence type="predicted"/>
<dbReference type="EMBL" id="GBXM01061369">
    <property type="protein sequence ID" value="JAH47208.1"/>
    <property type="molecule type" value="Transcribed_RNA"/>
</dbReference>
<sequence length="22" mass="2403">MGKLSGHIQMAFLTAQLSEPRS</sequence>
<dbReference type="EMBL" id="GBXM01076234">
    <property type="protein sequence ID" value="JAH32343.1"/>
    <property type="molecule type" value="Transcribed_RNA"/>
</dbReference>
<dbReference type="EMBL" id="GBXM01081398">
    <property type="protein sequence ID" value="JAH27179.1"/>
    <property type="molecule type" value="Transcribed_RNA"/>
</dbReference>
<dbReference type="EMBL" id="GBXM01066376">
    <property type="protein sequence ID" value="JAH42201.1"/>
    <property type="molecule type" value="Transcribed_RNA"/>
</dbReference>
<dbReference type="EMBL" id="GBXM01077238">
    <property type="protein sequence ID" value="JAH31339.1"/>
    <property type="molecule type" value="Transcribed_RNA"/>
</dbReference>
<reference evidence="1" key="1">
    <citation type="submission" date="2014-11" db="EMBL/GenBank/DDBJ databases">
        <authorList>
            <person name="Amaro Gonzalez C."/>
        </authorList>
    </citation>
    <scope>NUCLEOTIDE SEQUENCE</scope>
</reference>
<dbReference type="EMBL" id="GBXM01069311">
    <property type="protein sequence ID" value="JAH39266.1"/>
    <property type="molecule type" value="Transcribed_RNA"/>
</dbReference>
<organism evidence="1">
    <name type="scientific">Anguilla anguilla</name>
    <name type="common">European freshwater eel</name>
    <name type="synonym">Muraena anguilla</name>
    <dbReference type="NCBI Taxonomy" id="7936"/>
    <lineage>
        <taxon>Eukaryota</taxon>
        <taxon>Metazoa</taxon>
        <taxon>Chordata</taxon>
        <taxon>Craniata</taxon>
        <taxon>Vertebrata</taxon>
        <taxon>Euteleostomi</taxon>
        <taxon>Actinopterygii</taxon>
        <taxon>Neopterygii</taxon>
        <taxon>Teleostei</taxon>
        <taxon>Anguilliformes</taxon>
        <taxon>Anguillidae</taxon>
        <taxon>Anguilla</taxon>
    </lineage>
</organism>
<dbReference type="EMBL" id="GBXM01072970">
    <property type="protein sequence ID" value="JAH35607.1"/>
    <property type="molecule type" value="Transcribed_RNA"/>
</dbReference>
<dbReference type="EMBL" id="GBXM01085410">
    <property type="protein sequence ID" value="JAH23167.1"/>
    <property type="molecule type" value="Transcribed_RNA"/>
</dbReference>
<dbReference type="EMBL" id="GBXM01078980">
    <property type="protein sequence ID" value="JAH29597.1"/>
    <property type="molecule type" value="Transcribed_RNA"/>
</dbReference>
<evidence type="ECO:0000313" key="1">
    <source>
        <dbReference type="EMBL" id="JAH35109.1"/>
    </source>
</evidence>